<proteinExistence type="predicted"/>
<reference evidence="3" key="1">
    <citation type="submission" date="2025-08" db="UniProtKB">
        <authorList>
            <consortium name="RefSeq"/>
        </authorList>
    </citation>
    <scope>IDENTIFICATION</scope>
</reference>
<dbReference type="AlphaFoldDB" id="A0AAX6SNF1"/>
<keyword evidence="2" id="KW-1185">Reference proteome</keyword>
<sequence length="333" mass="35589">MAARDVSGLRSPCICGLLLSPPRRACPAADVRDDSVVTGSCRLACCPPEATAPAAGAVRGWGVLSEEPAQCCRQGQRRTWAPRWSCCGRGRRCCCCCCCCWGPWPWPGCVCTAPAQARRGQRKSTSRETSIRQAWPGPLTDTAPAGKDKLLHFSTLLEDPASPRYQNFSKGSRRESDAYIDPIAADYYNWSCSWKPLQDEDDTNSYENVLVCQPRSRSAESAGREESGDYQNSASIQQLQESPWAPGPGTGPPLADPRDRQTAGPPRVISPAGCCGVRGQSWGASGNRSNHSHTPAPWPAAQVPGAAHLSPVGSPDEDSGESDYVNGDVAGEA</sequence>
<dbReference type="InterPro" id="IPR031428">
    <property type="entry name" value="LAT2"/>
</dbReference>
<dbReference type="Proteomes" id="UP000694906">
    <property type="component" value="Unplaced"/>
</dbReference>
<dbReference type="PANTHER" id="PTHR15646:SF5">
    <property type="entry name" value="LINKER FOR ACTIVATION OF T-CELLS FAMILY MEMBER 2"/>
    <property type="match status" value="1"/>
</dbReference>
<dbReference type="GeneID" id="101725737"/>
<dbReference type="CTD" id="7462"/>
<dbReference type="RefSeq" id="XP_021110033.1">
    <property type="nucleotide sequence ID" value="XM_021254374.1"/>
</dbReference>
<dbReference type="GO" id="GO:0050853">
    <property type="term" value="P:B cell receptor signaling pathway"/>
    <property type="evidence" value="ECO:0007669"/>
    <property type="project" value="TreeGrafter"/>
</dbReference>
<protein>
    <submittedName>
        <fullName evidence="3">Linker for activation of T-cells family member 2 isoform X8</fullName>
    </submittedName>
</protein>
<organism evidence="2 3">
    <name type="scientific">Heterocephalus glaber</name>
    <name type="common">Naked mole rat</name>
    <dbReference type="NCBI Taxonomy" id="10181"/>
    <lineage>
        <taxon>Eukaryota</taxon>
        <taxon>Metazoa</taxon>
        <taxon>Chordata</taxon>
        <taxon>Craniata</taxon>
        <taxon>Vertebrata</taxon>
        <taxon>Euteleostomi</taxon>
        <taxon>Mammalia</taxon>
        <taxon>Eutheria</taxon>
        <taxon>Euarchontoglires</taxon>
        <taxon>Glires</taxon>
        <taxon>Rodentia</taxon>
        <taxon>Hystricomorpha</taxon>
        <taxon>Bathyergidae</taxon>
        <taxon>Heterocephalus</taxon>
    </lineage>
</organism>
<dbReference type="PANTHER" id="PTHR15646">
    <property type="entry name" value="LINKER FOR ACTIVATION OF T-CELLS FAMILY MEMBER 2"/>
    <property type="match status" value="1"/>
</dbReference>
<feature type="compositionally biased region" description="Polar residues" evidence="1">
    <location>
        <begin position="282"/>
        <end position="293"/>
    </location>
</feature>
<feature type="region of interest" description="Disordered" evidence="1">
    <location>
        <begin position="214"/>
        <end position="333"/>
    </location>
</feature>
<feature type="region of interest" description="Disordered" evidence="1">
    <location>
        <begin position="122"/>
        <end position="145"/>
    </location>
</feature>
<gene>
    <name evidence="3" type="primary">Lat2</name>
</gene>
<accession>A0AAX6SNF1</accession>
<feature type="compositionally biased region" description="Polar residues" evidence="1">
    <location>
        <begin position="229"/>
        <end position="241"/>
    </location>
</feature>
<evidence type="ECO:0000313" key="2">
    <source>
        <dbReference type="Proteomes" id="UP000694906"/>
    </source>
</evidence>
<dbReference type="GO" id="GO:0005886">
    <property type="term" value="C:plasma membrane"/>
    <property type="evidence" value="ECO:0007669"/>
    <property type="project" value="TreeGrafter"/>
</dbReference>
<dbReference type="GO" id="GO:0019722">
    <property type="term" value="P:calcium-mediated signaling"/>
    <property type="evidence" value="ECO:0007669"/>
    <property type="project" value="TreeGrafter"/>
</dbReference>
<name>A0AAX6SNF1_HETGA</name>
<evidence type="ECO:0000256" key="1">
    <source>
        <dbReference type="SAM" id="MobiDB-lite"/>
    </source>
</evidence>
<evidence type="ECO:0000313" key="3">
    <source>
        <dbReference type="RefSeq" id="XP_021110033.1"/>
    </source>
</evidence>
<feature type="compositionally biased region" description="Pro residues" evidence="1">
    <location>
        <begin position="245"/>
        <end position="255"/>
    </location>
</feature>
<dbReference type="Pfam" id="PF15703">
    <property type="entry name" value="LAT2"/>
    <property type="match status" value="1"/>
</dbReference>
<dbReference type="GO" id="GO:0042113">
    <property type="term" value="P:B cell activation"/>
    <property type="evidence" value="ECO:0007669"/>
    <property type="project" value="InterPro"/>
</dbReference>